<feature type="compositionally biased region" description="Basic residues" evidence="1">
    <location>
        <begin position="93"/>
        <end position="102"/>
    </location>
</feature>
<sequence length="149" mass="17471">MRKHSKINCSNDNTRSQLDIDRDSALLSRFYNIVQIVGTSKDHTDTLHRVLDAVEVMLFERNTSSSYQGKVNNHEAYIPNVISDILSPPHVSRVGRRRKKRLQSTVDKIVKNNRKRKESDTSKTPKRTYKKQTRQERKTQDLNLPLKRR</sequence>
<accession>A0ABU6VV52</accession>
<name>A0ABU6VV52_9FABA</name>
<evidence type="ECO:0000256" key="1">
    <source>
        <dbReference type="SAM" id="MobiDB-lite"/>
    </source>
</evidence>
<comment type="caution">
    <text evidence="2">The sequence shown here is derived from an EMBL/GenBank/DDBJ whole genome shotgun (WGS) entry which is preliminary data.</text>
</comment>
<keyword evidence="3" id="KW-1185">Reference proteome</keyword>
<gene>
    <name evidence="2" type="ORF">PIB30_080902</name>
</gene>
<evidence type="ECO:0000313" key="2">
    <source>
        <dbReference type="EMBL" id="MED6175713.1"/>
    </source>
</evidence>
<proteinExistence type="predicted"/>
<feature type="region of interest" description="Disordered" evidence="1">
    <location>
        <begin position="87"/>
        <end position="149"/>
    </location>
</feature>
<reference evidence="2 3" key="1">
    <citation type="journal article" date="2023" name="Plants (Basel)">
        <title>Bridging the Gap: Combining Genomics and Transcriptomics Approaches to Understand Stylosanthes scabra, an Orphan Legume from the Brazilian Caatinga.</title>
        <authorList>
            <person name="Ferreira-Neto J.R.C."/>
            <person name="da Silva M.D."/>
            <person name="Binneck E."/>
            <person name="de Melo N.F."/>
            <person name="da Silva R.H."/>
            <person name="de Melo A.L.T.M."/>
            <person name="Pandolfi V."/>
            <person name="Bustamante F.O."/>
            <person name="Brasileiro-Vidal A.C."/>
            <person name="Benko-Iseppon A.M."/>
        </authorList>
    </citation>
    <scope>NUCLEOTIDE SEQUENCE [LARGE SCALE GENOMIC DNA]</scope>
    <source>
        <tissue evidence="2">Leaves</tissue>
    </source>
</reference>
<evidence type="ECO:0000313" key="3">
    <source>
        <dbReference type="Proteomes" id="UP001341840"/>
    </source>
</evidence>
<dbReference type="EMBL" id="JASCZI010152227">
    <property type="protein sequence ID" value="MED6175713.1"/>
    <property type="molecule type" value="Genomic_DNA"/>
</dbReference>
<organism evidence="2 3">
    <name type="scientific">Stylosanthes scabra</name>
    <dbReference type="NCBI Taxonomy" id="79078"/>
    <lineage>
        <taxon>Eukaryota</taxon>
        <taxon>Viridiplantae</taxon>
        <taxon>Streptophyta</taxon>
        <taxon>Embryophyta</taxon>
        <taxon>Tracheophyta</taxon>
        <taxon>Spermatophyta</taxon>
        <taxon>Magnoliopsida</taxon>
        <taxon>eudicotyledons</taxon>
        <taxon>Gunneridae</taxon>
        <taxon>Pentapetalae</taxon>
        <taxon>rosids</taxon>
        <taxon>fabids</taxon>
        <taxon>Fabales</taxon>
        <taxon>Fabaceae</taxon>
        <taxon>Papilionoideae</taxon>
        <taxon>50 kb inversion clade</taxon>
        <taxon>dalbergioids sensu lato</taxon>
        <taxon>Dalbergieae</taxon>
        <taxon>Pterocarpus clade</taxon>
        <taxon>Stylosanthes</taxon>
    </lineage>
</organism>
<protein>
    <submittedName>
        <fullName evidence="2">Uncharacterized protein</fullName>
    </submittedName>
</protein>
<dbReference type="Proteomes" id="UP001341840">
    <property type="component" value="Unassembled WGS sequence"/>
</dbReference>